<dbReference type="Proteomes" id="UP000198302">
    <property type="component" value="Unassembled WGS sequence"/>
</dbReference>
<dbReference type="InterPro" id="IPR028098">
    <property type="entry name" value="Glyco_trans_4-like_N"/>
</dbReference>
<reference evidence="4 6" key="1">
    <citation type="submission" date="2015-01" db="EMBL/GenBank/DDBJ databases">
        <title>Genome of Flavobacterium hibernum DSM 12611.</title>
        <authorList>
            <person name="Stropko S.J."/>
            <person name="Pipes S.E."/>
            <person name="Newman J.D."/>
        </authorList>
    </citation>
    <scope>NUCLEOTIDE SEQUENCE [LARGE SCALE GENOMIC DNA]</scope>
    <source>
        <strain evidence="4 6">DSM 12611</strain>
    </source>
</reference>
<dbReference type="Proteomes" id="UP000032061">
    <property type="component" value="Unassembled WGS sequence"/>
</dbReference>
<feature type="domain" description="Glycosyl transferase family 1" evidence="2">
    <location>
        <begin position="184"/>
        <end position="344"/>
    </location>
</feature>
<dbReference type="PANTHER" id="PTHR46401">
    <property type="entry name" value="GLYCOSYLTRANSFERASE WBBK-RELATED"/>
    <property type="match status" value="1"/>
</dbReference>
<keyword evidence="1" id="KW-0808">Transferase</keyword>
<gene>
    <name evidence="5" type="ORF">B0A73_04675</name>
    <name evidence="4" type="ORF">IW18_04240</name>
</gene>
<dbReference type="GO" id="GO:0016757">
    <property type="term" value="F:glycosyltransferase activity"/>
    <property type="evidence" value="ECO:0007669"/>
    <property type="project" value="InterPro"/>
</dbReference>
<evidence type="ECO:0000313" key="6">
    <source>
        <dbReference type="Proteomes" id="UP000032061"/>
    </source>
</evidence>
<protein>
    <recommendedName>
        <fullName evidence="8">Glycosyl transferase family 1</fullName>
    </recommendedName>
</protein>
<dbReference type="RefSeq" id="WP_041516319.1">
    <property type="nucleotide sequence ID" value="NZ_JPRK01000004.1"/>
</dbReference>
<dbReference type="InterPro" id="IPR001296">
    <property type="entry name" value="Glyco_trans_1"/>
</dbReference>
<evidence type="ECO:0000313" key="5">
    <source>
        <dbReference type="EMBL" id="OXA89679.1"/>
    </source>
</evidence>
<dbReference type="Pfam" id="PF00534">
    <property type="entry name" value="Glycos_transf_1"/>
    <property type="match status" value="1"/>
</dbReference>
<comment type="caution">
    <text evidence="4">The sequence shown here is derived from an EMBL/GenBank/DDBJ whole genome shotgun (WGS) entry which is preliminary data.</text>
</comment>
<dbReference type="PANTHER" id="PTHR46401:SF2">
    <property type="entry name" value="GLYCOSYLTRANSFERASE WBBK-RELATED"/>
    <property type="match status" value="1"/>
</dbReference>
<name>A0A0D0F809_9FLAO</name>
<feature type="domain" description="Glycosyltransferase subfamily 4-like N-terminal" evidence="3">
    <location>
        <begin position="20"/>
        <end position="174"/>
    </location>
</feature>
<dbReference type="Gene3D" id="3.40.50.2000">
    <property type="entry name" value="Glycogen Phosphorylase B"/>
    <property type="match status" value="2"/>
</dbReference>
<dbReference type="SUPFAM" id="SSF53756">
    <property type="entry name" value="UDP-Glycosyltransferase/glycogen phosphorylase"/>
    <property type="match status" value="1"/>
</dbReference>
<evidence type="ECO:0000256" key="1">
    <source>
        <dbReference type="ARBA" id="ARBA00022679"/>
    </source>
</evidence>
<proteinExistence type="predicted"/>
<dbReference type="EMBL" id="JPRK01000004">
    <property type="protein sequence ID" value="KIO54212.1"/>
    <property type="molecule type" value="Genomic_DNA"/>
</dbReference>
<dbReference type="AlphaFoldDB" id="A0A0D0F809"/>
<evidence type="ECO:0000259" key="3">
    <source>
        <dbReference type="Pfam" id="PF13439"/>
    </source>
</evidence>
<accession>A0A0D0F809</accession>
<dbReference type="Pfam" id="PF13439">
    <property type="entry name" value="Glyco_transf_4"/>
    <property type="match status" value="1"/>
</dbReference>
<reference evidence="5 7" key="2">
    <citation type="submission" date="2016-11" db="EMBL/GenBank/DDBJ databases">
        <title>Whole genomes of Flavobacteriaceae.</title>
        <authorList>
            <person name="Stine C."/>
            <person name="Li C."/>
            <person name="Tadesse D."/>
        </authorList>
    </citation>
    <scope>NUCLEOTIDE SEQUENCE [LARGE SCALE GENOMIC DNA]</scope>
    <source>
        <strain evidence="5 7">ATCC 51468</strain>
    </source>
</reference>
<keyword evidence="7" id="KW-1185">Reference proteome</keyword>
<evidence type="ECO:0000313" key="4">
    <source>
        <dbReference type="EMBL" id="KIO54212.1"/>
    </source>
</evidence>
<sequence>MKTILIAHNYTEDSFSLMSYHLAHYLADLGNRVVFISHNPFFEESKIINKDKGEIVICSWPTKKRPTSLKDVFWFCSIFFKYRPNVVIGHFVGANITIGISKILSFGKTRTFAYYHTLSDQICKDRKPAIVKDKLFFLRKKMFYKLFCNVIVCPSNLAKLDLEKYYAVKKGIVVLNPMKDRLKDKTILKKNIVISFLGRLDPSKGVIDLVTAFKIYSEKNKTSNIILNIAGTGIQENEVKQLIENESKIFYLGGLSYDKIDDYLGKSHFTVIPSKVDNLPTVGLESLMNQTPLLISNGVGLTNYLEDGVDCFKFNSDVKSMISLFERVENNFDMQIQMSFHARKTFLEKFTIENYCTTLSKKIMQ</sequence>
<dbReference type="CDD" id="cd03801">
    <property type="entry name" value="GT4_PimA-like"/>
    <property type="match status" value="1"/>
</dbReference>
<evidence type="ECO:0008006" key="8">
    <source>
        <dbReference type="Google" id="ProtNLM"/>
    </source>
</evidence>
<evidence type="ECO:0000313" key="7">
    <source>
        <dbReference type="Proteomes" id="UP000198302"/>
    </source>
</evidence>
<organism evidence="4 6">
    <name type="scientific">Flavobacterium hibernum</name>
    <dbReference type="NCBI Taxonomy" id="37752"/>
    <lineage>
        <taxon>Bacteria</taxon>
        <taxon>Pseudomonadati</taxon>
        <taxon>Bacteroidota</taxon>
        <taxon>Flavobacteriia</taxon>
        <taxon>Flavobacteriales</taxon>
        <taxon>Flavobacteriaceae</taxon>
        <taxon>Flavobacterium</taxon>
    </lineage>
</organism>
<dbReference type="STRING" id="37752.IW18_04240"/>
<dbReference type="EMBL" id="MUGX01000008">
    <property type="protein sequence ID" value="OXA89679.1"/>
    <property type="molecule type" value="Genomic_DNA"/>
</dbReference>
<evidence type="ECO:0000259" key="2">
    <source>
        <dbReference type="Pfam" id="PF00534"/>
    </source>
</evidence>
<dbReference type="OrthoDB" id="823419at2"/>